<sequence>MSALVCFICGHLQEEHADTFIQPCEVEGCECEVFEPGEDEDAEEPR</sequence>
<dbReference type="EMBL" id="LAZR01026094">
    <property type="protein sequence ID" value="KKL69820.1"/>
    <property type="molecule type" value="Genomic_DNA"/>
</dbReference>
<protein>
    <submittedName>
        <fullName evidence="1">Uncharacterized protein</fullName>
    </submittedName>
</protein>
<comment type="caution">
    <text evidence="1">The sequence shown here is derived from an EMBL/GenBank/DDBJ whole genome shotgun (WGS) entry which is preliminary data.</text>
</comment>
<accession>A0A0F9GK98</accession>
<organism evidence="1">
    <name type="scientific">marine sediment metagenome</name>
    <dbReference type="NCBI Taxonomy" id="412755"/>
    <lineage>
        <taxon>unclassified sequences</taxon>
        <taxon>metagenomes</taxon>
        <taxon>ecological metagenomes</taxon>
    </lineage>
</organism>
<gene>
    <name evidence="1" type="ORF">LCGC14_2111070</name>
</gene>
<evidence type="ECO:0000313" key="1">
    <source>
        <dbReference type="EMBL" id="KKL69820.1"/>
    </source>
</evidence>
<dbReference type="AlphaFoldDB" id="A0A0F9GK98"/>
<name>A0A0F9GK98_9ZZZZ</name>
<proteinExistence type="predicted"/>
<reference evidence="1" key="1">
    <citation type="journal article" date="2015" name="Nature">
        <title>Complex archaea that bridge the gap between prokaryotes and eukaryotes.</title>
        <authorList>
            <person name="Spang A."/>
            <person name="Saw J.H."/>
            <person name="Jorgensen S.L."/>
            <person name="Zaremba-Niedzwiedzka K."/>
            <person name="Martijn J."/>
            <person name="Lind A.E."/>
            <person name="van Eijk R."/>
            <person name="Schleper C."/>
            <person name="Guy L."/>
            <person name="Ettema T.J."/>
        </authorList>
    </citation>
    <scope>NUCLEOTIDE SEQUENCE</scope>
</reference>